<keyword evidence="1" id="KW-0325">Glycoprotein</keyword>
<feature type="domain" description="TGFBR3/Endoglin-like N-terminal" evidence="2">
    <location>
        <begin position="94"/>
        <end position="252"/>
    </location>
</feature>
<accession>A0A3S2ULN8</accession>
<evidence type="ECO:0000313" key="3">
    <source>
        <dbReference type="EMBL" id="RVE73753.1"/>
    </source>
</evidence>
<evidence type="ECO:0000313" key="4">
    <source>
        <dbReference type="Proteomes" id="UP000283210"/>
    </source>
</evidence>
<protein>
    <recommendedName>
        <fullName evidence="2">TGFBR3/Endoglin-like N-terminal domain-containing protein</fullName>
    </recommendedName>
</protein>
<organism evidence="3 4">
    <name type="scientific">Oryzias javanicus</name>
    <name type="common">Javanese ricefish</name>
    <name type="synonym">Aplocheilus javanicus</name>
    <dbReference type="NCBI Taxonomy" id="123683"/>
    <lineage>
        <taxon>Eukaryota</taxon>
        <taxon>Metazoa</taxon>
        <taxon>Chordata</taxon>
        <taxon>Craniata</taxon>
        <taxon>Vertebrata</taxon>
        <taxon>Euteleostomi</taxon>
        <taxon>Actinopterygii</taxon>
        <taxon>Neopterygii</taxon>
        <taxon>Teleostei</taxon>
        <taxon>Neoteleostei</taxon>
        <taxon>Acanthomorphata</taxon>
        <taxon>Ovalentaria</taxon>
        <taxon>Atherinomorphae</taxon>
        <taxon>Beloniformes</taxon>
        <taxon>Adrianichthyidae</taxon>
        <taxon>Oryziinae</taxon>
        <taxon>Oryzias</taxon>
    </lineage>
</organism>
<name>A0A3S2ULN8_ORYJA</name>
<reference evidence="3 4" key="2">
    <citation type="submission" date="2019-01" db="EMBL/GenBank/DDBJ databases">
        <title>A chromosome length genome reference of the Java medaka (oryzias javanicus).</title>
        <authorList>
            <person name="Herpin A."/>
            <person name="Takehana Y."/>
            <person name="Naruse K."/>
            <person name="Ansai S."/>
            <person name="Kawaguchi M."/>
        </authorList>
    </citation>
    <scope>NUCLEOTIDE SEQUENCE [LARGE SCALE GENOMIC DNA]</scope>
    <source>
        <strain evidence="3">RS831</strain>
        <tissue evidence="3">Whole body</tissue>
    </source>
</reference>
<reference evidence="3 4" key="1">
    <citation type="submission" date="2018-11" db="EMBL/GenBank/DDBJ databases">
        <authorList>
            <person name="Lopez-Roques C."/>
            <person name="Donnadieu C."/>
            <person name="Bouchez O."/>
            <person name="Klopp C."/>
            <person name="Cabau C."/>
            <person name="Zahm M."/>
        </authorList>
    </citation>
    <scope>NUCLEOTIDE SEQUENCE [LARGE SCALE GENOMIC DNA]</scope>
    <source>
        <strain evidence="3">RS831</strain>
        <tissue evidence="3">Whole body</tissue>
    </source>
</reference>
<dbReference type="AlphaFoldDB" id="A0A3S2ULN8"/>
<dbReference type="Proteomes" id="UP000283210">
    <property type="component" value="Chromosome 4"/>
</dbReference>
<dbReference type="EMBL" id="CM012440">
    <property type="protein sequence ID" value="RVE73753.1"/>
    <property type="molecule type" value="Genomic_DNA"/>
</dbReference>
<evidence type="ECO:0000259" key="2">
    <source>
        <dbReference type="Pfam" id="PF26060"/>
    </source>
</evidence>
<keyword evidence="4" id="KW-1185">Reference proteome</keyword>
<gene>
    <name evidence="3" type="ORF">OJAV_G00034470</name>
</gene>
<dbReference type="InterPro" id="IPR058899">
    <property type="entry name" value="TGFBR3/Endoglin-like_N"/>
</dbReference>
<dbReference type="Pfam" id="PF26060">
    <property type="entry name" value="TGFBR3_N"/>
    <property type="match status" value="1"/>
</dbReference>
<dbReference type="OrthoDB" id="6420824at2759"/>
<evidence type="ECO:0000256" key="1">
    <source>
        <dbReference type="ARBA" id="ARBA00023180"/>
    </source>
</evidence>
<proteinExistence type="predicted"/>
<sequence>MRVRKTVRSPCGDCLLELEGGFLETHSTGGKTDAWLVLPESYWKLQDKTMGQRSYIPALLLAAFCLTSAGPLSHSPCELQPVGTGHPVQAIQINFTALSGCASRGTANLPQEVHIINLRGHASEGAGNTSVKVELDLKPIHSMQHHQKPLVFVLNSLQRLTWNVKAENLALNIKHIFHVSSGSEVYFKTTNFSLSTRIIHETLPHGNEHLLRWAQKKYRAVTSFSELRMAKAVFIRVGEDSEFSDTCKIDQVLLFKLHGQLL</sequence>